<evidence type="ECO:0000256" key="1">
    <source>
        <dbReference type="SAM" id="MobiDB-lite"/>
    </source>
</evidence>
<dbReference type="OrthoDB" id="5286775at2759"/>
<organism evidence="3 4">
    <name type="scientific">Magnaporthiopsis poae (strain ATCC 64411 / 73-15)</name>
    <name type="common">Kentucky bluegrass fungus</name>
    <name type="synonym">Magnaporthe poae</name>
    <dbReference type="NCBI Taxonomy" id="644358"/>
    <lineage>
        <taxon>Eukaryota</taxon>
        <taxon>Fungi</taxon>
        <taxon>Dikarya</taxon>
        <taxon>Ascomycota</taxon>
        <taxon>Pezizomycotina</taxon>
        <taxon>Sordariomycetes</taxon>
        <taxon>Sordariomycetidae</taxon>
        <taxon>Magnaporthales</taxon>
        <taxon>Magnaporthaceae</taxon>
        <taxon>Magnaporthiopsis</taxon>
    </lineage>
</organism>
<name>A0A0C4DYA7_MAGP6</name>
<dbReference type="Proteomes" id="UP000011715">
    <property type="component" value="Unassembled WGS sequence"/>
</dbReference>
<gene>
    <name evidence="2" type="ORF">MAPG_05019</name>
</gene>
<feature type="region of interest" description="Disordered" evidence="1">
    <location>
        <begin position="63"/>
        <end position="111"/>
    </location>
</feature>
<accession>A0A0C4DYA7</accession>
<reference evidence="2" key="3">
    <citation type="submission" date="2011-03" db="EMBL/GenBank/DDBJ databases">
        <title>Annotation of Magnaporthe poae ATCC 64411.</title>
        <authorList>
            <person name="Ma L.-J."/>
            <person name="Dead R."/>
            <person name="Young S.K."/>
            <person name="Zeng Q."/>
            <person name="Gargeya S."/>
            <person name="Fitzgerald M."/>
            <person name="Haas B."/>
            <person name="Abouelleil A."/>
            <person name="Alvarado L."/>
            <person name="Arachchi H.M."/>
            <person name="Berlin A."/>
            <person name="Brown A."/>
            <person name="Chapman S.B."/>
            <person name="Chen Z."/>
            <person name="Dunbar C."/>
            <person name="Freedman E."/>
            <person name="Gearin G."/>
            <person name="Gellesch M."/>
            <person name="Goldberg J."/>
            <person name="Griggs A."/>
            <person name="Gujja S."/>
            <person name="Heiman D."/>
            <person name="Howarth C."/>
            <person name="Larson L."/>
            <person name="Lui A."/>
            <person name="MacDonald P.J.P."/>
            <person name="Mehta T."/>
            <person name="Montmayeur A."/>
            <person name="Murphy C."/>
            <person name="Neiman D."/>
            <person name="Pearson M."/>
            <person name="Priest M."/>
            <person name="Roberts A."/>
            <person name="Saif S."/>
            <person name="Shea T."/>
            <person name="Shenoy N."/>
            <person name="Sisk P."/>
            <person name="Stolte C."/>
            <person name="Sykes S."/>
            <person name="Yandava C."/>
            <person name="Wortman J."/>
            <person name="Nusbaum C."/>
            <person name="Birren B."/>
        </authorList>
    </citation>
    <scope>NUCLEOTIDE SEQUENCE</scope>
    <source>
        <strain evidence="2">ATCC 64411</strain>
    </source>
</reference>
<evidence type="ECO:0000313" key="2">
    <source>
        <dbReference type="EMBL" id="KLU86000.1"/>
    </source>
</evidence>
<reference evidence="2" key="2">
    <citation type="submission" date="2010-05" db="EMBL/GenBank/DDBJ databases">
        <title>The Genome Sequence of Magnaporthe poae strain ATCC 64411.</title>
        <authorList>
            <consortium name="The Broad Institute Genome Sequencing Platform"/>
            <consortium name="Broad Institute Genome Sequencing Center for Infectious Disease"/>
            <person name="Ma L.-J."/>
            <person name="Dead R."/>
            <person name="Young S."/>
            <person name="Zeng Q."/>
            <person name="Koehrsen M."/>
            <person name="Alvarado L."/>
            <person name="Berlin A."/>
            <person name="Chapman S.B."/>
            <person name="Chen Z."/>
            <person name="Freedman E."/>
            <person name="Gellesch M."/>
            <person name="Goldberg J."/>
            <person name="Griggs A."/>
            <person name="Gujja S."/>
            <person name="Heilman E.R."/>
            <person name="Heiman D."/>
            <person name="Hepburn T."/>
            <person name="Howarth C."/>
            <person name="Jen D."/>
            <person name="Larson L."/>
            <person name="Mehta T."/>
            <person name="Neiman D."/>
            <person name="Pearson M."/>
            <person name="Roberts A."/>
            <person name="Saif S."/>
            <person name="Shea T."/>
            <person name="Shenoy N."/>
            <person name="Sisk P."/>
            <person name="Stolte C."/>
            <person name="Sykes S."/>
            <person name="Walk T."/>
            <person name="White J."/>
            <person name="Yandava C."/>
            <person name="Haas B."/>
            <person name="Nusbaum C."/>
            <person name="Birren B."/>
        </authorList>
    </citation>
    <scope>NUCLEOTIDE SEQUENCE</scope>
    <source>
        <strain evidence="2">ATCC 64411</strain>
    </source>
</reference>
<feature type="region of interest" description="Disordered" evidence="1">
    <location>
        <begin position="19"/>
        <end position="43"/>
    </location>
</feature>
<reference evidence="3" key="4">
    <citation type="journal article" date="2015" name="G3 (Bethesda)">
        <title>Genome sequences of three phytopathogenic species of the Magnaporthaceae family of fungi.</title>
        <authorList>
            <person name="Okagaki L.H."/>
            <person name="Nunes C.C."/>
            <person name="Sailsbery J."/>
            <person name="Clay B."/>
            <person name="Brown D."/>
            <person name="John T."/>
            <person name="Oh Y."/>
            <person name="Young N."/>
            <person name="Fitzgerald M."/>
            <person name="Haas B.J."/>
            <person name="Zeng Q."/>
            <person name="Young S."/>
            <person name="Adiconis X."/>
            <person name="Fan L."/>
            <person name="Levin J.Z."/>
            <person name="Mitchell T.K."/>
            <person name="Okubara P.A."/>
            <person name="Farman M.L."/>
            <person name="Kohn L.M."/>
            <person name="Birren B."/>
            <person name="Ma L.-J."/>
            <person name="Dean R.A."/>
        </authorList>
    </citation>
    <scope>NUCLEOTIDE SEQUENCE</scope>
    <source>
        <strain evidence="3">ATCC 64411 / 73-15</strain>
    </source>
</reference>
<reference evidence="4" key="1">
    <citation type="submission" date="2010-05" db="EMBL/GenBank/DDBJ databases">
        <title>The genome sequence of Magnaporthe poae strain ATCC 64411.</title>
        <authorList>
            <person name="Ma L.-J."/>
            <person name="Dead R."/>
            <person name="Young S."/>
            <person name="Zeng Q."/>
            <person name="Koehrsen M."/>
            <person name="Alvarado L."/>
            <person name="Berlin A."/>
            <person name="Chapman S.B."/>
            <person name="Chen Z."/>
            <person name="Freedman E."/>
            <person name="Gellesch M."/>
            <person name="Goldberg J."/>
            <person name="Griggs A."/>
            <person name="Gujja S."/>
            <person name="Heilman E.R."/>
            <person name="Heiman D."/>
            <person name="Hepburn T."/>
            <person name="Howarth C."/>
            <person name="Jen D."/>
            <person name="Larson L."/>
            <person name="Mehta T."/>
            <person name="Neiman D."/>
            <person name="Pearson M."/>
            <person name="Roberts A."/>
            <person name="Saif S."/>
            <person name="Shea T."/>
            <person name="Shenoy N."/>
            <person name="Sisk P."/>
            <person name="Stolte C."/>
            <person name="Sykes S."/>
            <person name="Walk T."/>
            <person name="White J."/>
            <person name="Yandava C."/>
            <person name="Haas B."/>
            <person name="Nusbaum C."/>
            <person name="Birren B."/>
        </authorList>
    </citation>
    <scope>NUCLEOTIDE SEQUENCE [LARGE SCALE GENOMIC DNA]</scope>
    <source>
        <strain evidence="4">ATCC 64411 / 73-15</strain>
    </source>
</reference>
<dbReference type="EMBL" id="ADBL01001178">
    <property type="status" value="NOT_ANNOTATED_CDS"/>
    <property type="molecule type" value="Genomic_DNA"/>
</dbReference>
<protein>
    <submittedName>
        <fullName evidence="2 3">Uncharacterized protein</fullName>
    </submittedName>
</protein>
<evidence type="ECO:0000313" key="3">
    <source>
        <dbReference type="EnsemblFungi" id="MAPG_05019T0"/>
    </source>
</evidence>
<dbReference type="EMBL" id="GL876969">
    <property type="protein sequence ID" value="KLU86000.1"/>
    <property type="molecule type" value="Genomic_DNA"/>
</dbReference>
<dbReference type="OMA" id="LGQRELM"/>
<dbReference type="VEuPathDB" id="FungiDB:MAPG_05019"/>
<dbReference type="eggNOG" id="ENOG502S7BG">
    <property type="taxonomic scope" value="Eukaryota"/>
</dbReference>
<feature type="compositionally biased region" description="Basic and acidic residues" evidence="1">
    <location>
        <begin position="79"/>
        <end position="94"/>
    </location>
</feature>
<dbReference type="EnsemblFungi" id="MAPG_05019T0">
    <property type="protein sequence ID" value="MAPG_05019T0"/>
    <property type="gene ID" value="MAPG_05019"/>
</dbReference>
<proteinExistence type="predicted"/>
<sequence>MPFGIFSSRWAGVLTGRITKKQRPAESSDAAKSKSAYQKPAVSGLLSPPLTVKAVKDDVVIKTEDVDSEDEDEIATPTRDQKAAGDSRARRDQDILPSVERSPSPEEDVDLILMPSIETSLLGRLRGGKLGHSDDDSDEAEAGSSAEDGSEKGEEGFEPEASPDFPAGHWNIPEQILDQYEDLRNGVGGSETWTATESHLHRLLGLRGHHPLMPGEWKRDFTGFNLEDILFAPVGSGHPVALRTITPGMSAQFRATKALGRIFSLPARVGDLRREGDEARYPKLIATLIEKEILRYLSWAQKDAGLDRLFYASNIGVYRLREDSTEAEITEQLNSLMSEWADGYREWYVEMGIKGAPRTLFALVVLQHIVFVITRDASDPGGRNRFLAQLDMSRSDGRWLDHALNLALPINLARDGMVRVMDNFAEKPGTDEDPDPDA</sequence>
<feature type="compositionally biased region" description="Basic and acidic residues" evidence="1">
    <location>
        <begin position="23"/>
        <end position="32"/>
    </location>
</feature>
<evidence type="ECO:0000313" key="4">
    <source>
        <dbReference type="Proteomes" id="UP000011715"/>
    </source>
</evidence>
<feature type="region of interest" description="Disordered" evidence="1">
    <location>
        <begin position="125"/>
        <end position="170"/>
    </location>
</feature>
<dbReference type="AlphaFoldDB" id="A0A0C4DYA7"/>
<keyword evidence="4" id="KW-1185">Reference proteome</keyword>
<reference evidence="3" key="5">
    <citation type="submission" date="2015-06" db="UniProtKB">
        <authorList>
            <consortium name="EnsemblFungi"/>
        </authorList>
    </citation>
    <scope>IDENTIFICATION</scope>
    <source>
        <strain evidence="3">ATCC 64411</strain>
    </source>
</reference>